<evidence type="ECO:0000256" key="5">
    <source>
        <dbReference type="ARBA" id="ARBA00022692"/>
    </source>
</evidence>
<feature type="transmembrane region" description="Helical" evidence="8">
    <location>
        <begin position="288"/>
        <end position="303"/>
    </location>
</feature>
<dbReference type="InterPro" id="IPR050297">
    <property type="entry name" value="LipidA_mod_glycosyltrf_83"/>
</dbReference>
<dbReference type="RefSeq" id="WP_369753455.1">
    <property type="nucleotide sequence ID" value="NZ_CP165625.1"/>
</dbReference>
<evidence type="ECO:0000256" key="2">
    <source>
        <dbReference type="ARBA" id="ARBA00022475"/>
    </source>
</evidence>
<dbReference type="AlphaFoldDB" id="A0AB39W4A9"/>
<feature type="transmembrane region" description="Helical" evidence="8">
    <location>
        <begin position="190"/>
        <end position="208"/>
    </location>
</feature>
<evidence type="ECO:0000256" key="1">
    <source>
        <dbReference type="ARBA" id="ARBA00004651"/>
    </source>
</evidence>
<reference evidence="10" key="1">
    <citation type="submission" date="2024-07" db="EMBL/GenBank/DDBJ databases">
        <authorList>
            <person name="Biller S.J."/>
        </authorList>
    </citation>
    <scope>NUCLEOTIDE SEQUENCE</scope>
    <source>
        <strain evidence="10">WC2409</strain>
    </source>
</reference>
<dbReference type="PANTHER" id="PTHR33908">
    <property type="entry name" value="MANNOSYLTRANSFERASE YKCB-RELATED"/>
    <property type="match status" value="1"/>
</dbReference>
<feature type="transmembrane region" description="Helical" evidence="8">
    <location>
        <begin position="266"/>
        <end position="282"/>
    </location>
</feature>
<dbReference type="GO" id="GO:0009103">
    <property type="term" value="P:lipopolysaccharide biosynthetic process"/>
    <property type="evidence" value="ECO:0007669"/>
    <property type="project" value="UniProtKB-ARBA"/>
</dbReference>
<evidence type="ECO:0000256" key="6">
    <source>
        <dbReference type="ARBA" id="ARBA00022989"/>
    </source>
</evidence>
<comment type="subcellular location">
    <subcellularLocation>
        <location evidence="1">Cell membrane</location>
        <topology evidence="1">Multi-pass membrane protein</topology>
    </subcellularLocation>
</comment>
<feature type="domain" description="Glycosyltransferase RgtA/B/C/D-like" evidence="9">
    <location>
        <begin position="50"/>
        <end position="208"/>
    </location>
</feature>
<evidence type="ECO:0000259" key="9">
    <source>
        <dbReference type="Pfam" id="PF13231"/>
    </source>
</evidence>
<proteinExistence type="predicted"/>
<dbReference type="EC" id="2.4.-.-" evidence="10"/>
<dbReference type="GO" id="GO:0016763">
    <property type="term" value="F:pentosyltransferase activity"/>
    <property type="evidence" value="ECO:0007669"/>
    <property type="project" value="TreeGrafter"/>
</dbReference>
<evidence type="ECO:0000256" key="7">
    <source>
        <dbReference type="ARBA" id="ARBA00023136"/>
    </source>
</evidence>
<gene>
    <name evidence="10" type="ORF">AB3G34_03405</name>
</gene>
<keyword evidence="7 8" id="KW-0472">Membrane</keyword>
<dbReference type="PANTHER" id="PTHR33908:SF11">
    <property type="entry name" value="MEMBRANE PROTEIN"/>
    <property type="match status" value="1"/>
</dbReference>
<accession>A0AB39W4A9</accession>
<feature type="transmembrane region" description="Helical" evidence="8">
    <location>
        <begin position="148"/>
        <end position="178"/>
    </location>
</feature>
<organism evidence="10">
    <name type="scientific">Flavobacterium sp. WC2409</name>
    <dbReference type="NCBI Taxonomy" id="3234139"/>
    <lineage>
        <taxon>Bacteria</taxon>
        <taxon>Pseudomonadati</taxon>
        <taxon>Bacteroidota</taxon>
        <taxon>Flavobacteriia</taxon>
        <taxon>Flavobacteriales</taxon>
        <taxon>Flavobacteriaceae</taxon>
        <taxon>Flavobacterium</taxon>
    </lineage>
</organism>
<dbReference type="EMBL" id="CP165625">
    <property type="protein sequence ID" value="XDU96156.1"/>
    <property type="molecule type" value="Genomic_DNA"/>
</dbReference>
<sequence length="496" mass="57055">MKKYVPVIAVLAFIKLIIHLIGNQNYGFHRDELLHLSVSEHLDWGYFEFPPFIAFVGKVAHFVFGYSLSGIRFFSTLAGIGILIICCFIAKELGGKRNAVLLAGISVLAFLPFYRNHLLFQPVAFDQFFWTLGFYFLIKYFNTKQIKFLVLLGITFGIGLMNKYTILVWGFGVFIGLMFYDKGKLFKNKWLYISGIISFLIFLPNIIWQVNHHFPLILHLKKLKETQLDANGTFDFVIEQIKHPFTFTISLIGLVAYFLDTNLKKYKIFGVATLVIFGTLWIMESKAYYFFAIYPILFAAGAVKIEKLLENKPKWIYVVAAVLLLPALPFLPLAIPILPITDYVEYADAKKLQDGRVELTSDYADMFGWEEQVKLVDSLYQSLPLKEKENCMIWAENYGEAGALEILGKKYHLPNPVCSHGSFWTWGTGSTDGTFCISVGNEKVAVYRVFQEVKLVKIIKHKYAIDEENNIPVYLCRKPKINLKKKWPLLEKYVFE</sequence>
<dbReference type="InterPro" id="IPR038731">
    <property type="entry name" value="RgtA/B/C-like"/>
</dbReference>
<feature type="transmembrane region" description="Helical" evidence="8">
    <location>
        <begin position="315"/>
        <end position="335"/>
    </location>
</feature>
<feature type="transmembrane region" description="Helical" evidence="8">
    <location>
        <begin position="123"/>
        <end position="142"/>
    </location>
</feature>
<protein>
    <submittedName>
        <fullName evidence="10">ArnT family glycosyltransferase</fullName>
        <ecNumber evidence="10">2.4.-.-</ecNumber>
    </submittedName>
</protein>
<dbReference type="Pfam" id="PF13231">
    <property type="entry name" value="PMT_2"/>
    <property type="match status" value="1"/>
</dbReference>
<keyword evidence="5 8" id="KW-0812">Transmembrane</keyword>
<keyword evidence="4 10" id="KW-0808">Transferase</keyword>
<feature type="transmembrane region" description="Helical" evidence="8">
    <location>
        <begin position="73"/>
        <end position="91"/>
    </location>
</feature>
<keyword evidence="2" id="KW-1003">Cell membrane</keyword>
<evidence type="ECO:0000256" key="3">
    <source>
        <dbReference type="ARBA" id="ARBA00022676"/>
    </source>
</evidence>
<feature type="transmembrane region" description="Helical" evidence="8">
    <location>
        <begin position="97"/>
        <end position="114"/>
    </location>
</feature>
<evidence type="ECO:0000256" key="8">
    <source>
        <dbReference type="SAM" id="Phobius"/>
    </source>
</evidence>
<feature type="transmembrane region" description="Helical" evidence="8">
    <location>
        <begin position="7"/>
        <end position="26"/>
    </location>
</feature>
<keyword evidence="3 10" id="KW-0328">Glycosyltransferase</keyword>
<evidence type="ECO:0000256" key="4">
    <source>
        <dbReference type="ARBA" id="ARBA00022679"/>
    </source>
</evidence>
<name>A0AB39W4A9_9FLAO</name>
<evidence type="ECO:0000313" key="10">
    <source>
        <dbReference type="EMBL" id="XDU96156.1"/>
    </source>
</evidence>
<dbReference type="GO" id="GO:0005886">
    <property type="term" value="C:plasma membrane"/>
    <property type="evidence" value="ECO:0007669"/>
    <property type="project" value="UniProtKB-SubCell"/>
</dbReference>
<keyword evidence="6 8" id="KW-1133">Transmembrane helix</keyword>